<gene>
    <name evidence="1" type="ordered locus">cce_2859</name>
</gene>
<dbReference type="Proteomes" id="UP000001203">
    <property type="component" value="Chromosome circular"/>
</dbReference>
<evidence type="ECO:0008006" key="3">
    <source>
        <dbReference type="Google" id="ProtNLM"/>
    </source>
</evidence>
<organism evidence="1 2">
    <name type="scientific">Crocosphaera subtropica (strain ATCC 51142 / BH68)</name>
    <name type="common">Cyanothece sp. (strain ATCC 51142)</name>
    <dbReference type="NCBI Taxonomy" id="43989"/>
    <lineage>
        <taxon>Bacteria</taxon>
        <taxon>Bacillati</taxon>
        <taxon>Cyanobacteriota</taxon>
        <taxon>Cyanophyceae</taxon>
        <taxon>Oscillatoriophycideae</taxon>
        <taxon>Chroococcales</taxon>
        <taxon>Aphanothecaceae</taxon>
        <taxon>Crocosphaera</taxon>
        <taxon>Crocosphaera subtropica</taxon>
    </lineage>
</organism>
<dbReference type="GO" id="GO:0006355">
    <property type="term" value="P:regulation of DNA-templated transcription"/>
    <property type="evidence" value="ECO:0007669"/>
    <property type="project" value="InterPro"/>
</dbReference>
<dbReference type="STRING" id="43989.cce_2859"/>
<dbReference type="EMBL" id="CP000806">
    <property type="protein sequence ID" value="ACB52207.1"/>
    <property type="molecule type" value="Genomic_DNA"/>
</dbReference>
<dbReference type="Gene3D" id="1.10.1220.10">
    <property type="entry name" value="Met repressor-like"/>
    <property type="match status" value="1"/>
</dbReference>
<protein>
    <recommendedName>
        <fullName evidence="3">Ribbon-helix-helix protein CopG domain-containing protein</fullName>
    </recommendedName>
</protein>
<dbReference type="InterPro" id="IPR010985">
    <property type="entry name" value="Ribbon_hlx_hlx"/>
</dbReference>
<proteinExistence type="predicted"/>
<dbReference type="AlphaFoldDB" id="B1WV10"/>
<dbReference type="SUPFAM" id="SSF47598">
    <property type="entry name" value="Ribbon-helix-helix"/>
    <property type="match status" value="1"/>
</dbReference>
<reference evidence="1 2" key="1">
    <citation type="journal article" date="2008" name="Proc. Natl. Acad. Sci. U.S.A.">
        <title>The genome of Cyanothece 51142, a unicellular diazotrophic cyanobacterium important in the marine nitrogen cycle.</title>
        <authorList>
            <person name="Welsh E.A."/>
            <person name="Liberton M."/>
            <person name="Stoeckel J."/>
            <person name="Loh T."/>
            <person name="Elvitigala T."/>
            <person name="Wang C."/>
            <person name="Wollam A."/>
            <person name="Fulton R.S."/>
            <person name="Clifton S.W."/>
            <person name="Jacobs J.M."/>
            <person name="Aurora R."/>
            <person name="Ghosh B.K."/>
            <person name="Sherman L.A."/>
            <person name="Smith R.D."/>
            <person name="Wilson R.K."/>
            <person name="Pakrasi H.B."/>
        </authorList>
    </citation>
    <scope>NUCLEOTIDE SEQUENCE [LARGE SCALE GENOMIC DNA]</scope>
    <source>
        <strain evidence="2">ATCC 51142 / BH68</strain>
    </source>
</reference>
<sequence>MVKKSLIRTTVTLPKSLLEETDIRVKEGKAKNRNDFIALALQKELEQLKREEIDSLLAEMTQDPEYQSQVLQMEAEFAGGSWEAWEIGEQS</sequence>
<dbReference type="InterPro" id="IPR013321">
    <property type="entry name" value="Arc_rbn_hlx_hlx"/>
</dbReference>
<dbReference type="HOGENOM" id="CLU_2420553_0_0_3"/>
<dbReference type="RefSeq" id="WP_009547322.1">
    <property type="nucleotide sequence ID" value="NC_010546.1"/>
</dbReference>
<dbReference type="OrthoDB" id="464787at2"/>
<dbReference type="CDD" id="cd22231">
    <property type="entry name" value="RHH_NikR_HicB-like"/>
    <property type="match status" value="1"/>
</dbReference>
<evidence type="ECO:0000313" key="2">
    <source>
        <dbReference type="Proteomes" id="UP000001203"/>
    </source>
</evidence>
<dbReference type="KEGG" id="cyt:cce_2859"/>
<accession>B1WV10</accession>
<name>B1WV10_CROS5</name>
<dbReference type="eggNOG" id="COG0864">
    <property type="taxonomic scope" value="Bacteria"/>
</dbReference>
<keyword evidence="2" id="KW-1185">Reference proteome</keyword>
<evidence type="ECO:0000313" key="1">
    <source>
        <dbReference type="EMBL" id="ACB52207.1"/>
    </source>
</evidence>